<dbReference type="InterPro" id="IPR038522">
    <property type="entry name" value="T4/T6SS_DotU_sf"/>
</dbReference>
<keyword evidence="4" id="KW-1185">Reference proteome</keyword>
<dbReference type="RefSeq" id="WP_149426211.1">
    <property type="nucleotide sequence ID" value="NZ_CP022579.1"/>
</dbReference>
<proteinExistence type="predicted"/>
<organism evidence="3 4">
    <name type="scientific">Oryzomicrobium terrae</name>
    <dbReference type="NCBI Taxonomy" id="1735038"/>
    <lineage>
        <taxon>Bacteria</taxon>
        <taxon>Pseudomonadati</taxon>
        <taxon>Pseudomonadota</taxon>
        <taxon>Betaproteobacteria</taxon>
        <taxon>Rhodocyclales</taxon>
        <taxon>Rhodocyclaceae</taxon>
        <taxon>Oryzomicrobium</taxon>
    </lineage>
</organism>
<feature type="transmembrane region" description="Helical" evidence="1">
    <location>
        <begin position="195"/>
        <end position="214"/>
    </location>
</feature>
<keyword evidence="1" id="KW-1133">Transmembrane helix</keyword>
<accession>A0A5C1EBS0</accession>
<feature type="domain" description="Type IV / VI secretion system DotU" evidence="2">
    <location>
        <begin position="8"/>
        <end position="216"/>
    </location>
</feature>
<protein>
    <submittedName>
        <fullName evidence="3">Type VI secretion system protein ImpK</fullName>
    </submittedName>
</protein>
<evidence type="ECO:0000259" key="2">
    <source>
        <dbReference type="Pfam" id="PF09850"/>
    </source>
</evidence>
<dbReference type="NCBIfam" id="TIGR03349">
    <property type="entry name" value="IV_VI_DotU"/>
    <property type="match status" value="1"/>
</dbReference>
<sequence>MSLFATSLADAFMPLIAYLRQFQQAPANDTPQLAANVDRLIADARRTAHDLGFTEADIDSALFAVVAWADEALLAAPWGGAAEWPRHLLQKRYFNITNAGVDFFTRLEALTPQQLPVREVYTLCLSLGFAGRYGYERNLKAREEIQRASMKLLLQDGEGLPAAVDEHLFPDGYGLNLPPPRPEPASRLRWRFTSLSFQAFIAPLVGLALLYLLYHVTIWQMVDTLLPQIK</sequence>
<dbReference type="InterPro" id="IPR017732">
    <property type="entry name" value="T4/T6SS_DotU"/>
</dbReference>
<evidence type="ECO:0000313" key="3">
    <source>
        <dbReference type="EMBL" id="QEL66332.1"/>
    </source>
</evidence>
<dbReference type="KEGG" id="otr:OTERR_28560"/>
<dbReference type="PANTHER" id="PTHR38033:SF1">
    <property type="entry name" value="DOTU FAMILY TYPE IV_VI SECRETION SYSTEM PROTEIN"/>
    <property type="match status" value="1"/>
</dbReference>
<keyword evidence="1" id="KW-0472">Membrane</keyword>
<evidence type="ECO:0000313" key="4">
    <source>
        <dbReference type="Proteomes" id="UP000323671"/>
    </source>
</evidence>
<dbReference type="PANTHER" id="PTHR38033">
    <property type="entry name" value="MEMBRANE PROTEIN-RELATED"/>
    <property type="match status" value="1"/>
</dbReference>
<keyword evidence="1" id="KW-0812">Transmembrane</keyword>
<reference evidence="3 4" key="1">
    <citation type="submission" date="2017-07" db="EMBL/GenBank/DDBJ databases">
        <title>Complete genome sequence of Oryzomicrobium terrae TPP412.</title>
        <authorList>
            <person name="Chiu L.-W."/>
            <person name="Lo K.-J."/>
            <person name="Tsai Y.-M."/>
            <person name="Lin S.-S."/>
            <person name="Kuo C.-H."/>
            <person name="Liu C.-T."/>
        </authorList>
    </citation>
    <scope>NUCLEOTIDE SEQUENCE [LARGE SCALE GENOMIC DNA]</scope>
    <source>
        <strain evidence="3 4">TPP412</strain>
    </source>
</reference>
<dbReference type="Pfam" id="PF09850">
    <property type="entry name" value="DotU"/>
    <property type="match status" value="1"/>
</dbReference>
<gene>
    <name evidence="3" type="primary">impK</name>
    <name evidence="3" type="ORF">OTERR_28560</name>
</gene>
<dbReference type="Gene3D" id="1.25.40.590">
    <property type="entry name" value="Type IV / VI secretion system, DotU"/>
    <property type="match status" value="1"/>
</dbReference>
<name>A0A5C1EBS0_9RHOO</name>
<evidence type="ECO:0000256" key="1">
    <source>
        <dbReference type="SAM" id="Phobius"/>
    </source>
</evidence>
<dbReference type="EMBL" id="CP022579">
    <property type="protein sequence ID" value="QEL66332.1"/>
    <property type="molecule type" value="Genomic_DNA"/>
</dbReference>
<dbReference type="AlphaFoldDB" id="A0A5C1EBS0"/>
<dbReference type="Proteomes" id="UP000323671">
    <property type="component" value="Chromosome"/>
</dbReference>